<dbReference type="PRINTS" id="PR00700">
    <property type="entry name" value="PRTYPHPHTASE"/>
</dbReference>
<dbReference type="InterPro" id="IPR050348">
    <property type="entry name" value="Protein-Tyr_Phosphatase"/>
</dbReference>
<evidence type="ECO:0000259" key="2">
    <source>
        <dbReference type="PROSITE" id="PS50056"/>
    </source>
</evidence>
<dbReference type="InterPro" id="IPR000387">
    <property type="entry name" value="Tyr_Pase_dom"/>
</dbReference>
<dbReference type="PROSITE" id="PS50056">
    <property type="entry name" value="TYR_PHOSPHATASE_2"/>
    <property type="match status" value="1"/>
</dbReference>
<proteinExistence type="predicted"/>
<reference evidence="3" key="1">
    <citation type="submission" date="2019-08" db="EMBL/GenBank/DDBJ databases">
        <title>The improved chromosome-level genome for the pearl oyster Pinctada fucata martensii using PacBio sequencing and Hi-C.</title>
        <authorList>
            <person name="Zheng Z."/>
        </authorList>
    </citation>
    <scope>NUCLEOTIDE SEQUENCE</scope>
    <source>
        <strain evidence="3">ZZ-2019</strain>
        <tissue evidence="3">Adductor muscle</tissue>
    </source>
</reference>
<dbReference type="SMART" id="SM00194">
    <property type="entry name" value="PTPc"/>
    <property type="match status" value="1"/>
</dbReference>
<accession>A0AA88XRB9</accession>
<feature type="domain" description="Tyrosine specific protein phosphatases" evidence="2">
    <location>
        <begin position="34"/>
        <end position="105"/>
    </location>
</feature>
<feature type="domain" description="Tyrosine-protein phosphatase" evidence="1">
    <location>
        <begin position="1"/>
        <end position="114"/>
    </location>
</feature>
<comment type="caution">
    <text evidence="3">The sequence shown here is derived from an EMBL/GenBank/DDBJ whole genome shotgun (WGS) entry which is preliminary data.</text>
</comment>
<dbReference type="InterPro" id="IPR000242">
    <property type="entry name" value="PTP_cat"/>
</dbReference>
<organism evidence="3 4">
    <name type="scientific">Pinctada imbricata</name>
    <name type="common">Atlantic pearl-oyster</name>
    <name type="synonym">Pinctada martensii</name>
    <dbReference type="NCBI Taxonomy" id="66713"/>
    <lineage>
        <taxon>Eukaryota</taxon>
        <taxon>Metazoa</taxon>
        <taxon>Spiralia</taxon>
        <taxon>Lophotrochozoa</taxon>
        <taxon>Mollusca</taxon>
        <taxon>Bivalvia</taxon>
        <taxon>Autobranchia</taxon>
        <taxon>Pteriomorphia</taxon>
        <taxon>Pterioida</taxon>
        <taxon>Pterioidea</taxon>
        <taxon>Pteriidae</taxon>
        <taxon>Pinctada</taxon>
    </lineage>
</organism>
<dbReference type="AlphaFoldDB" id="A0AA88XRB9"/>
<sequence>MDMENTKLQAKRKIFQFHYTTWPDHGTPDPFLLVSFHRRVTCWKVQRHGPVLVHCSAGIGRTGTFIALDALQKQGQNTGKVDIEPYVRKMRKDRMNMIQNAGQYKMLHEALIESFQWQDKSIDTDQFPIIWQSIRNDTKPLNHQKLKNEYDVSYLYILLNYPQENYVIMHYFLKDFLHLLTMEMQAN</sequence>
<dbReference type="InterPro" id="IPR016130">
    <property type="entry name" value="Tyr_Pase_AS"/>
</dbReference>
<dbReference type="EMBL" id="VSWD01000010">
    <property type="protein sequence ID" value="KAK3090887.1"/>
    <property type="molecule type" value="Genomic_DNA"/>
</dbReference>
<evidence type="ECO:0000313" key="3">
    <source>
        <dbReference type="EMBL" id="KAK3090887.1"/>
    </source>
</evidence>
<dbReference type="Pfam" id="PF00102">
    <property type="entry name" value="Y_phosphatase"/>
    <property type="match status" value="1"/>
</dbReference>
<evidence type="ECO:0000313" key="4">
    <source>
        <dbReference type="Proteomes" id="UP001186944"/>
    </source>
</evidence>
<dbReference type="SMART" id="SM00404">
    <property type="entry name" value="PTPc_motif"/>
    <property type="match status" value="1"/>
</dbReference>
<dbReference type="Proteomes" id="UP001186944">
    <property type="component" value="Unassembled WGS sequence"/>
</dbReference>
<dbReference type="PANTHER" id="PTHR19134:SF561">
    <property type="entry name" value="PROTEIN TYROSINE PHOSPHATASE 36E, ISOFORM A"/>
    <property type="match status" value="1"/>
</dbReference>
<name>A0AA88XRB9_PINIB</name>
<protein>
    <submittedName>
        <fullName evidence="3">Uncharacterized protein</fullName>
    </submittedName>
</protein>
<dbReference type="PANTHER" id="PTHR19134">
    <property type="entry name" value="RECEPTOR-TYPE TYROSINE-PROTEIN PHOSPHATASE"/>
    <property type="match status" value="1"/>
</dbReference>
<dbReference type="GO" id="GO:0004725">
    <property type="term" value="F:protein tyrosine phosphatase activity"/>
    <property type="evidence" value="ECO:0007669"/>
    <property type="project" value="InterPro"/>
</dbReference>
<dbReference type="Gene3D" id="3.90.190.10">
    <property type="entry name" value="Protein tyrosine phosphatase superfamily"/>
    <property type="match status" value="1"/>
</dbReference>
<evidence type="ECO:0000259" key="1">
    <source>
        <dbReference type="PROSITE" id="PS50055"/>
    </source>
</evidence>
<dbReference type="PROSITE" id="PS50055">
    <property type="entry name" value="TYR_PHOSPHATASE_PTP"/>
    <property type="match status" value="1"/>
</dbReference>
<dbReference type="PROSITE" id="PS00383">
    <property type="entry name" value="TYR_PHOSPHATASE_1"/>
    <property type="match status" value="1"/>
</dbReference>
<keyword evidence="4" id="KW-1185">Reference proteome</keyword>
<dbReference type="CDD" id="cd00047">
    <property type="entry name" value="PTPc"/>
    <property type="match status" value="1"/>
</dbReference>
<gene>
    <name evidence="3" type="ORF">FSP39_015473</name>
</gene>
<dbReference type="InterPro" id="IPR029021">
    <property type="entry name" value="Prot-tyrosine_phosphatase-like"/>
</dbReference>
<dbReference type="InterPro" id="IPR003595">
    <property type="entry name" value="Tyr_Pase_cat"/>
</dbReference>
<dbReference type="SUPFAM" id="SSF52799">
    <property type="entry name" value="(Phosphotyrosine protein) phosphatases II"/>
    <property type="match status" value="1"/>
</dbReference>